<reference evidence="2" key="1">
    <citation type="submission" date="2017-11" db="EMBL/GenBank/DDBJ databases">
        <authorList>
            <person name="Zhu W."/>
        </authorList>
    </citation>
    <scope>NUCLEOTIDE SEQUENCE [LARGE SCALE GENOMIC DNA]</scope>
    <source>
        <strain evidence="2">160</strain>
    </source>
</reference>
<dbReference type="Proteomes" id="UP000253908">
    <property type="component" value="Chromosome"/>
</dbReference>
<dbReference type="KEGG" id="ocn:CUC15_16375"/>
<dbReference type="Gene3D" id="3.40.190.10">
    <property type="entry name" value="Periplasmic binding protein-like II"/>
    <property type="match status" value="1"/>
</dbReference>
<dbReference type="InterPro" id="IPR006059">
    <property type="entry name" value="SBP"/>
</dbReference>
<protein>
    <submittedName>
        <fullName evidence="1">ABC transporter substrate-binding protein</fullName>
    </submittedName>
</protein>
<dbReference type="AlphaFoldDB" id="A0A345PK82"/>
<accession>A0A345PK82</accession>
<evidence type="ECO:0000313" key="1">
    <source>
        <dbReference type="EMBL" id="AXI10412.1"/>
    </source>
</evidence>
<evidence type="ECO:0000313" key="2">
    <source>
        <dbReference type="Proteomes" id="UP000253908"/>
    </source>
</evidence>
<dbReference type="CDD" id="cd13585">
    <property type="entry name" value="PBP2_TMBP_like"/>
    <property type="match status" value="1"/>
</dbReference>
<dbReference type="PANTHER" id="PTHR43649:SF12">
    <property type="entry name" value="DIACETYLCHITOBIOSE BINDING PROTEIN DASA"/>
    <property type="match status" value="1"/>
</dbReference>
<name>A0A345PK82_9BACI</name>
<sequence length="451" mass="51085">MNISGGLQMKKRWYSLGLSLLVFVIILAGCGNNEEASGSENGSSEDKVTIKFHTWINNEVGKWDEVVAAFEEEHPDINVEVEPLVENMSHPDYLQKLDLLASSGEQLDVFMFANSSEYVKRIEPGLVAPLDEFIEEEGLNVEEEYNYSYPKVDESYYGLPAKSSIRLVMLNKDHLDEAGLPVPKEWTWDEYEEYAKKLTKGEGTDKQYGSYFYTWPDTFLILKLLSKADSSSMINNDGSSNMDDPLLEASLKLRYDMEQVDKTSVPLANTLSQKLDYRQQFFTQSVSMVPIGSYMLTEWGEFTPDFTMAWAPWPTNSENDPSYTQIGGDIMSIANNSKHKEEAYTFIRWMTTKGIEQQGVWTPSWNNADLEGVVDNLISTTSNPEAIDRESFLYTIENSVPSEILLPQPYATEAYNELNAQAELYLLGEQDLETTLSNAKEKVEAIIDANQ</sequence>
<keyword evidence="2" id="KW-1185">Reference proteome</keyword>
<proteinExistence type="predicted"/>
<organism evidence="1 2">
    <name type="scientific">Oceanobacillus zhaokaii</name>
    <dbReference type="NCBI Taxonomy" id="2052660"/>
    <lineage>
        <taxon>Bacteria</taxon>
        <taxon>Bacillati</taxon>
        <taxon>Bacillota</taxon>
        <taxon>Bacilli</taxon>
        <taxon>Bacillales</taxon>
        <taxon>Bacillaceae</taxon>
        <taxon>Oceanobacillus</taxon>
    </lineage>
</organism>
<dbReference type="InterPro" id="IPR050490">
    <property type="entry name" value="Bact_solute-bd_prot1"/>
</dbReference>
<gene>
    <name evidence="1" type="ORF">CUC15_16375</name>
</gene>
<dbReference type="OrthoDB" id="9776801at2"/>
<dbReference type="EMBL" id="CP024848">
    <property type="protein sequence ID" value="AXI10412.1"/>
    <property type="molecule type" value="Genomic_DNA"/>
</dbReference>
<dbReference type="Pfam" id="PF01547">
    <property type="entry name" value="SBP_bac_1"/>
    <property type="match status" value="1"/>
</dbReference>
<dbReference type="SUPFAM" id="SSF53850">
    <property type="entry name" value="Periplasmic binding protein-like II"/>
    <property type="match status" value="1"/>
</dbReference>
<dbReference type="PANTHER" id="PTHR43649">
    <property type="entry name" value="ARABINOSE-BINDING PROTEIN-RELATED"/>
    <property type="match status" value="1"/>
</dbReference>